<evidence type="ECO:0000313" key="1">
    <source>
        <dbReference type="EMBL" id="GAV80955.1"/>
    </source>
</evidence>
<keyword evidence="2" id="KW-1185">Reference proteome</keyword>
<evidence type="ECO:0000313" key="2">
    <source>
        <dbReference type="Proteomes" id="UP000187406"/>
    </source>
</evidence>
<dbReference type="AlphaFoldDB" id="A0A1Q3CL91"/>
<comment type="caution">
    <text evidence="1">The sequence shown here is derived from an EMBL/GenBank/DDBJ whole genome shotgun (WGS) entry which is preliminary data.</text>
</comment>
<organism evidence="1 2">
    <name type="scientific">Cephalotus follicularis</name>
    <name type="common">Albany pitcher plant</name>
    <dbReference type="NCBI Taxonomy" id="3775"/>
    <lineage>
        <taxon>Eukaryota</taxon>
        <taxon>Viridiplantae</taxon>
        <taxon>Streptophyta</taxon>
        <taxon>Embryophyta</taxon>
        <taxon>Tracheophyta</taxon>
        <taxon>Spermatophyta</taxon>
        <taxon>Magnoliopsida</taxon>
        <taxon>eudicotyledons</taxon>
        <taxon>Gunneridae</taxon>
        <taxon>Pentapetalae</taxon>
        <taxon>rosids</taxon>
        <taxon>fabids</taxon>
        <taxon>Oxalidales</taxon>
        <taxon>Cephalotaceae</taxon>
        <taxon>Cephalotus</taxon>
    </lineage>
</organism>
<dbReference type="EMBL" id="BDDD01002293">
    <property type="protein sequence ID" value="GAV80955.1"/>
    <property type="molecule type" value="Genomic_DNA"/>
</dbReference>
<dbReference type="PANTHER" id="PTHR11439:SF484">
    <property type="entry name" value="REVERSE TRANSCRIPTASE TY1_COPIA-TYPE DOMAIN-CONTAINING PROTEIN"/>
    <property type="match status" value="1"/>
</dbReference>
<dbReference type="STRING" id="3775.A0A1Q3CL91"/>
<dbReference type="InParanoid" id="A0A1Q3CL91"/>
<reference evidence="2" key="1">
    <citation type="submission" date="2016-04" db="EMBL/GenBank/DDBJ databases">
        <title>Cephalotus genome sequencing.</title>
        <authorList>
            <person name="Fukushima K."/>
            <person name="Hasebe M."/>
            <person name="Fang X."/>
        </authorList>
    </citation>
    <scope>NUCLEOTIDE SEQUENCE [LARGE SCALE GENOMIC DNA]</scope>
    <source>
        <strain evidence="2">cv. St1</strain>
    </source>
</reference>
<evidence type="ECO:0008006" key="3">
    <source>
        <dbReference type="Google" id="ProtNLM"/>
    </source>
</evidence>
<feature type="non-terminal residue" evidence="1">
    <location>
        <position position="196"/>
    </location>
</feature>
<accession>A0A1Q3CL91</accession>
<sequence length="196" mass="22023">SPRSSNWDAAIRILRYLKGSPGRGLLYCDHGHHRVEGFSNIDWSGSPYDIRSTTGYCVLVGSTLVSWKSKKQNVVARSSAESEYKAMAHASCELIASTQIAHYMLNSIPVPSRWCRAISCYDNQAATHVASNPVFHESTKHIKVDCHFVREKVQQKFIVSISFVRTVEQLADVFTNSLGSGRISYLCNKLDIYDIY</sequence>
<dbReference type="OrthoDB" id="1729327at2759"/>
<gene>
    <name evidence="1" type="ORF">CFOL_v3_24414</name>
</gene>
<dbReference type="CDD" id="cd09272">
    <property type="entry name" value="RNase_HI_RT_Ty1"/>
    <property type="match status" value="1"/>
</dbReference>
<feature type="non-terminal residue" evidence="1">
    <location>
        <position position="1"/>
    </location>
</feature>
<proteinExistence type="predicted"/>
<dbReference type="Proteomes" id="UP000187406">
    <property type="component" value="Unassembled WGS sequence"/>
</dbReference>
<dbReference type="PANTHER" id="PTHR11439">
    <property type="entry name" value="GAG-POL-RELATED RETROTRANSPOSON"/>
    <property type="match status" value="1"/>
</dbReference>
<name>A0A1Q3CL91_CEPFO</name>
<protein>
    <recommendedName>
        <fullName evidence="3">UBN2_3 domain-containing protein</fullName>
    </recommendedName>
</protein>